<organism evidence="1">
    <name type="scientific">marine sediment metagenome</name>
    <dbReference type="NCBI Taxonomy" id="412755"/>
    <lineage>
        <taxon>unclassified sequences</taxon>
        <taxon>metagenomes</taxon>
        <taxon>ecological metagenomes</taxon>
    </lineage>
</organism>
<dbReference type="EMBL" id="LAZR01010077">
    <property type="protein sequence ID" value="KKM68941.1"/>
    <property type="molecule type" value="Genomic_DNA"/>
</dbReference>
<reference evidence="1" key="1">
    <citation type="journal article" date="2015" name="Nature">
        <title>Complex archaea that bridge the gap between prokaryotes and eukaryotes.</title>
        <authorList>
            <person name="Spang A."/>
            <person name="Saw J.H."/>
            <person name="Jorgensen S.L."/>
            <person name="Zaremba-Niedzwiedzka K."/>
            <person name="Martijn J."/>
            <person name="Lind A.E."/>
            <person name="van Eijk R."/>
            <person name="Schleper C."/>
            <person name="Guy L."/>
            <person name="Ettema T.J."/>
        </authorList>
    </citation>
    <scope>NUCLEOTIDE SEQUENCE</scope>
</reference>
<proteinExistence type="predicted"/>
<dbReference type="AlphaFoldDB" id="A0A0F9K2Q8"/>
<evidence type="ECO:0000313" key="1">
    <source>
        <dbReference type="EMBL" id="KKM68941.1"/>
    </source>
</evidence>
<protein>
    <submittedName>
        <fullName evidence="1">Uncharacterized protein</fullName>
    </submittedName>
</protein>
<sequence length="1070" mass="110809">MGSPNLVPVGVTLNDLRRAVQKLASLRSNASASPTFAGLTLTGLTANRLIASNASKSLVSSDLYSWVTETSNQVLIADDGDGTITFSTPQNIHTGASPTFTGLTLSGLTQGSVVFAGASGILSQDNSNLFWDDTNNRLGIGVNTGFDPRIGITISGDMDILHTATEADDHAFEIDVDAATLGDVKAIDIVYTTGILIAGRDEGIILINIDEIGATGGEVFGLEVLATDGSAEIYGLKVGAVIGPVHQNSGVFTNPTLATDNTPTTDVPDMRDGNIATLTTIFEAQNEYIIIGAAAVFEEIEFILATPTNNPGIKPTFWYSSAAGFTQFTPVDGTNGFRNTGVVAWDASDLTGHIVGGVTGTYDIKVIRTKAGSLSPSPVLGYAKTAATTEYIWDKNGDVNINSLAITGTFSDGNYTFDTDGNVSGLGTLGCGAVTSSGASIFNSGSVDADFTVNWNTGTGLFVQGSDGRVGVGTAAPNAPLEVKGTLPGVVGGFYSGHLHVTGEGDTLYSNSVITGHSSYNGNTQLWYLGSMSSSNNDIEFRNRQNAAMHFSTNNTNRMIIDAAGNVGIGLTTIDAGYKLIIRRAADINLGIGLQSSELAIAAFNDTLSANIPMRFYASEYNLLNGKVGINTTTPVSQLSINGGLHVGGDSDAGDNNLLVDGTIGCGVITQSGTTLDNTYQLLDAGLTSLAGLTYAAASFVKMTGANAFALRTIGETADDLEGTIDHNNLANTHEANIFKTIAVSGQSNVVADSDTDTLTLVAGSNITITTDAGTDSVTITSAGGGANHNILDGSVHSDSVADGVTRGSIIYGNATPKWDELVVGAVDTFLGSDGTDLSYRTAAQTKVSLGLDTTDAVQFASIGINDAGTSWGAAYTSVNASKNIATAWYPVFLDHKKTAGASGDADHYYGIFNRNDFNQTGGTIGHLRGIYNTLRHVDGNIGSVSQTRNIYALYNALSFVGGAGKVWGDVRSDYIAINQLAGHEITGDFTGIHLDLNSQGTVGGDVIMLYLNEQNGIDFGIYQNGTAMNVLGGPLKVALKTGTSQANAGAAAGELWSDTTDGNTVKLGT</sequence>
<gene>
    <name evidence="1" type="ORF">LCGC14_1455860</name>
</gene>
<accession>A0A0F9K2Q8</accession>
<comment type="caution">
    <text evidence="1">The sequence shown here is derived from an EMBL/GenBank/DDBJ whole genome shotgun (WGS) entry which is preliminary data.</text>
</comment>
<name>A0A0F9K2Q8_9ZZZZ</name>